<reference evidence="7" key="1">
    <citation type="submission" date="2018-05" db="EMBL/GenBank/DDBJ databases">
        <authorList>
            <person name="Lanie J.A."/>
            <person name="Ng W.-L."/>
            <person name="Kazmierczak K.M."/>
            <person name="Andrzejewski T.M."/>
            <person name="Davidsen T.M."/>
            <person name="Wayne K.J."/>
            <person name="Tettelin H."/>
            <person name="Glass J.I."/>
            <person name="Rusch D."/>
            <person name="Podicherti R."/>
            <person name="Tsui H.-C.T."/>
            <person name="Winkler M.E."/>
        </authorList>
    </citation>
    <scope>NUCLEOTIDE SEQUENCE</scope>
</reference>
<feature type="domain" description="TauD/TfdA-like" evidence="6">
    <location>
        <begin position="8"/>
        <end position="277"/>
    </location>
</feature>
<dbReference type="GO" id="GO:0046872">
    <property type="term" value="F:metal ion binding"/>
    <property type="evidence" value="ECO:0007669"/>
    <property type="project" value="UniProtKB-KW"/>
</dbReference>
<dbReference type="InterPro" id="IPR051323">
    <property type="entry name" value="AtsK-like"/>
</dbReference>
<comment type="similarity">
    <text evidence="1">Belongs to the TfdA dioxygenase family.</text>
</comment>
<proteinExistence type="inferred from homology"/>
<dbReference type="PANTHER" id="PTHR30468">
    <property type="entry name" value="ALPHA-KETOGLUTARATE-DEPENDENT SULFONATE DIOXYGENASE"/>
    <property type="match status" value="1"/>
</dbReference>
<evidence type="ECO:0000256" key="1">
    <source>
        <dbReference type="ARBA" id="ARBA00005896"/>
    </source>
</evidence>
<keyword evidence="5" id="KW-0408">Iron</keyword>
<keyword evidence="4" id="KW-0560">Oxidoreductase</keyword>
<evidence type="ECO:0000256" key="3">
    <source>
        <dbReference type="ARBA" id="ARBA00022964"/>
    </source>
</evidence>
<name>A0A381PZ55_9ZZZZ</name>
<gene>
    <name evidence="7" type="ORF">METZ01_LOCUS24143</name>
</gene>
<evidence type="ECO:0000256" key="4">
    <source>
        <dbReference type="ARBA" id="ARBA00023002"/>
    </source>
</evidence>
<dbReference type="Gene3D" id="3.60.130.10">
    <property type="entry name" value="Clavaminate synthase-like"/>
    <property type="match status" value="1"/>
</dbReference>
<protein>
    <recommendedName>
        <fullName evidence="6">TauD/TfdA-like domain-containing protein</fullName>
    </recommendedName>
</protein>
<feature type="non-terminal residue" evidence="7">
    <location>
        <position position="1"/>
    </location>
</feature>
<keyword evidence="2" id="KW-0479">Metal-binding</keyword>
<evidence type="ECO:0000259" key="6">
    <source>
        <dbReference type="Pfam" id="PF02668"/>
    </source>
</evidence>
<evidence type="ECO:0000313" key="7">
    <source>
        <dbReference type="EMBL" id="SUZ71289.1"/>
    </source>
</evidence>
<dbReference type="GO" id="GO:0006790">
    <property type="term" value="P:sulfur compound metabolic process"/>
    <property type="evidence" value="ECO:0007669"/>
    <property type="project" value="TreeGrafter"/>
</dbReference>
<dbReference type="InterPro" id="IPR042098">
    <property type="entry name" value="TauD-like_sf"/>
</dbReference>
<dbReference type="AlphaFoldDB" id="A0A381PZ55"/>
<dbReference type="GO" id="GO:0000908">
    <property type="term" value="F:taurine dioxygenase activity"/>
    <property type="evidence" value="ECO:0007669"/>
    <property type="project" value="TreeGrafter"/>
</dbReference>
<accession>A0A381PZ55</accession>
<dbReference type="EMBL" id="UINC01001116">
    <property type="protein sequence ID" value="SUZ71289.1"/>
    <property type="molecule type" value="Genomic_DNA"/>
</dbReference>
<evidence type="ECO:0000256" key="2">
    <source>
        <dbReference type="ARBA" id="ARBA00022723"/>
    </source>
</evidence>
<dbReference type="SUPFAM" id="SSF51197">
    <property type="entry name" value="Clavaminate synthase-like"/>
    <property type="match status" value="1"/>
</dbReference>
<sequence length="311" mass="34707">MSNMQIIPMTGKAFGATVNDVDLKDLSDNDFAILHDAFLNHGFLLFPEQHFAEVESVAFGERFGELEFGGLPMANQQKHRDGTFGEIYDLQSQMMRTNVGNETWHTDSTYKPISSKVAMLSAVIIPDEGGQTELADLRAGYDALDQQTKELISGLSAFHSTNYSQANDIGDFPDTNGEGAYGTVYHGEAYLRPLVKIHPETGRPNLFVGRHAFGIPGLSRAESRALIRSLLEHVVGDDSRVYTNNWAVGDTLLWDNRRILHRARPYDYEKPRYLIGTRVAGDPASELAYYPEDPEAEAGRKALTEELEHLR</sequence>
<feature type="non-terminal residue" evidence="7">
    <location>
        <position position="311"/>
    </location>
</feature>
<organism evidence="7">
    <name type="scientific">marine metagenome</name>
    <dbReference type="NCBI Taxonomy" id="408172"/>
    <lineage>
        <taxon>unclassified sequences</taxon>
        <taxon>metagenomes</taxon>
        <taxon>ecological metagenomes</taxon>
    </lineage>
</organism>
<dbReference type="Pfam" id="PF02668">
    <property type="entry name" value="TauD"/>
    <property type="match status" value="1"/>
</dbReference>
<keyword evidence="3" id="KW-0223">Dioxygenase</keyword>
<evidence type="ECO:0000256" key="5">
    <source>
        <dbReference type="ARBA" id="ARBA00023004"/>
    </source>
</evidence>
<dbReference type="InterPro" id="IPR003819">
    <property type="entry name" value="TauD/TfdA-like"/>
</dbReference>
<dbReference type="PANTHER" id="PTHR30468:SF1">
    <property type="entry name" value="ALPHA-KETOGLUTARATE-DEPENDENT SULFONATE DIOXYGENASE"/>
    <property type="match status" value="1"/>
</dbReference>
<dbReference type="GO" id="GO:0005737">
    <property type="term" value="C:cytoplasm"/>
    <property type="evidence" value="ECO:0007669"/>
    <property type="project" value="TreeGrafter"/>
</dbReference>